<gene>
    <name evidence="2" type="ORF">IAD02_01730</name>
</gene>
<keyword evidence="1" id="KW-0732">Signal</keyword>
<protein>
    <recommendedName>
        <fullName evidence="4">Lipoprotein</fullName>
    </recommendedName>
</protein>
<evidence type="ECO:0000313" key="2">
    <source>
        <dbReference type="EMBL" id="HIS70689.1"/>
    </source>
</evidence>
<reference evidence="2" key="2">
    <citation type="journal article" date="2021" name="PeerJ">
        <title>Extensive microbial diversity within the chicken gut microbiome revealed by metagenomics and culture.</title>
        <authorList>
            <person name="Gilroy R."/>
            <person name="Ravi A."/>
            <person name="Getino M."/>
            <person name="Pursley I."/>
            <person name="Horton D.L."/>
            <person name="Alikhan N.F."/>
            <person name="Baker D."/>
            <person name="Gharbi K."/>
            <person name="Hall N."/>
            <person name="Watson M."/>
            <person name="Adriaenssens E.M."/>
            <person name="Foster-Nyarko E."/>
            <person name="Jarju S."/>
            <person name="Secka A."/>
            <person name="Antonio M."/>
            <person name="Oren A."/>
            <person name="Chaudhuri R.R."/>
            <person name="La Ragione R."/>
            <person name="Hildebrand F."/>
            <person name="Pallen M.J."/>
        </authorList>
    </citation>
    <scope>NUCLEOTIDE SEQUENCE</scope>
    <source>
        <strain evidence="2">ChiGjej3B3-5194</strain>
    </source>
</reference>
<organism evidence="2 3">
    <name type="scientific">Candidatus Enterousia intestinigallinarum</name>
    <dbReference type="NCBI Taxonomy" id="2840790"/>
    <lineage>
        <taxon>Bacteria</taxon>
        <taxon>Pseudomonadati</taxon>
        <taxon>Pseudomonadota</taxon>
        <taxon>Alphaproteobacteria</taxon>
        <taxon>Candidatus Enterousia</taxon>
    </lineage>
</organism>
<comment type="caution">
    <text evidence="2">The sequence shown here is derived from an EMBL/GenBank/DDBJ whole genome shotgun (WGS) entry which is preliminary data.</text>
</comment>
<name>A0A9D1JWB6_9PROT</name>
<evidence type="ECO:0000313" key="3">
    <source>
        <dbReference type="Proteomes" id="UP000886742"/>
    </source>
</evidence>
<reference evidence="2" key="1">
    <citation type="submission" date="2020-10" db="EMBL/GenBank/DDBJ databases">
        <authorList>
            <person name="Gilroy R."/>
        </authorList>
    </citation>
    <scope>NUCLEOTIDE SEQUENCE</scope>
    <source>
        <strain evidence="2">ChiGjej3B3-5194</strain>
    </source>
</reference>
<proteinExistence type="predicted"/>
<feature type="chain" id="PRO_5038669482" description="Lipoprotein" evidence="1">
    <location>
        <begin position="21"/>
        <end position="120"/>
    </location>
</feature>
<feature type="signal peptide" evidence="1">
    <location>
        <begin position="1"/>
        <end position="20"/>
    </location>
</feature>
<dbReference type="EMBL" id="DVJI01000008">
    <property type="protein sequence ID" value="HIS70689.1"/>
    <property type="molecule type" value="Genomic_DNA"/>
</dbReference>
<evidence type="ECO:0008006" key="4">
    <source>
        <dbReference type="Google" id="ProtNLM"/>
    </source>
</evidence>
<dbReference type="PROSITE" id="PS51257">
    <property type="entry name" value="PROKAR_LIPOPROTEIN"/>
    <property type="match status" value="1"/>
</dbReference>
<accession>A0A9D1JWB6</accession>
<evidence type="ECO:0000256" key="1">
    <source>
        <dbReference type="SAM" id="SignalP"/>
    </source>
</evidence>
<sequence>MKKFLALFLCFILSACGAIGIGSNHIVNIHNNSESTVYATGQMGRISIKPGVSMPIESKENIQLSSESNKCDILMVQQTPNMAAIILDVFPGLVFGIIPILVDAVTGNLYKMPTSYIYDC</sequence>
<dbReference type="AlphaFoldDB" id="A0A9D1JWB6"/>
<dbReference type="Proteomes" id="UP000886742">
    <property type="component" value="Unassembled WGS sequence"/>
</dbReference>